<evidence type="ECO:0000313" key="2">
    <source>
        <dbReference type="EMBL" id="GJT88535.1"/>
    </source>
</evidence>
<dbReference type="EMBL" id="BQNB010019739">
    <property type="protein sequence ID" value="GJT88535.1"/>
    <property type="molecule type" value="Genomic_DNA"/>
</dbReference>
<comment type="caution">
    <text evidence="2">The sequence shown here is derived from an EMBL/GenBank/DDBJ whole genome shotgun (WGS) entry which is preliminary data.</text>
</comment>
<proteinExistence type="predicted"/>
<feature type="compositionally biased region" description="Acidic residues" evidence="1">
    <location>
        <begin position="20"/>
        <end position="29"/>
    </location>
</feature>
<feature type="compositionally biased region" description="Basic and acidic residues" evidence="1">
    <location>
        <begin position="40"/>
        <end position="68"/>
    </location>
</feature>
<feature type="region of interest" description="Disordered" evidence="1">
    <location>
        <begin position="16"/>
        <end position="87"/>
    </location>
</feature>
<evidence type="ECO:0000256" key="1">
    <source>
        <dbReference type="SAM" id="MobiDB-lite"/>
    </source>
</evidence>
<reference evidence="2" key="2">
    <citation type="submission" date="2022-01" db="EMBL/GenBank/DDBJ databases">
        <authorList>
            <person name="Yamashiro T."/>
            <person name="Shiraishi A."/>
            <person name="Satake H."/>
            <person name="Nakayama K."/>
        </authorList>
    </citation>
    <scope>NUCLEOTIDE SEQUENCE</scope>
</reference>
<name>A0ABQ5HKT8_9ASTR</name>
<reference evidence="2" key="1">
    <citation type="journal article" date="2022" name="Int. J. Mol. Sci.">
        <title>Draft Genome of Tanacetum Coccineum: Genomic Comparison of Closely Related Tanacetum-Family Plants.</title>
        <authorList>
            <person name="Yamashiro T."/>
            <person name="Shiraishi A."/>
            <person name="Nakayama K."/>
            <person name="Satake H."/>
        </authorList>
    </citation>
    <scope>NUCLEOTIDE SEQUENCE</scope>
</reference>
<dbReference type="Proteomes" id="UP001151760">
    <property type="component" value="Unassembled WGS sequence"/>
</dbReference>
<gene>
    <name evidence="2" type="ORF">Tco_1070252</name>
</gene>
<organism evidence="2 3">
    <name type="scientific">Tanacetum coccineum</name>
    <dbReference type="NCBI Taxonomy" id="301880"/>
    <lineage>
        <taxon>Eukaryota</taxon>
        <taxon>Viridiplantae</taxon>
        <taxon>Streptophyta</taxon>
        <taxon>Embryophyta</taxon>
        <taxon>Tracheophyta</taxon>
        <taxon>Spermatophyta</taxon>
        <taxon>Magnoliopsida</taxon>
        <taxon>eudicotyledons</taxon>
        <taxon>Gunneridae</taxon>
        <taxon>Pentapetalae</taxon>
        <taxon>asterids</taxon>
        <taxon>campanulids</taxon>
        <taxon>Asterales</taxon>
        <taxon>Asteraceae</taxon>
        <taxon>Asteroideae</taxon>
        <taxon>Anthemideae</taxon>
        <taxon>Anthemidinae</taxon>
        <taxon>Tanacetum</taxon>
    </lineage>
</organism>
<evidence type="ECO:0000313" key="3">
    <source>
        <dbReference type="Proteomes" id="UP001151760"/>
    </source>
</evidence>
<keyword evidence="3" id="KW-1185">Reference proteome</keyword>
<sequence>MKRLRSISLVRLFHISNDIESNDSDDDDASSNRNVDTNEALDKFIQHVVEEKEVEKTPPKDPKADDSKPPSFEKGPIYNNNDVTSRARNDDVSFSTHQVKENHTVTHKDMAADEVVSDNSKPPGFDNFINENKDCSWSSSTSRASKCSTSFANYSRKYLKCFSFVDEMNRMIKVGEALGYNAKGCKKSLRQLIMIRVTIFDMTR</sequence>
<accession>A0ABQ5HKT8</accession>
<protein>
    <submittedName>
        <fullName evidence="2">Uncharacterized protein</fullName>
    </submittedName>
</protein>